<evidence type="ECO:0000313" key="2">
    <source>
        <dbReference type="Proteomes" id="UP000499080"/>
    </source>
</evidence>
<reference evidence="1 2" key="1">
    <citation type="journal article" date="2019" name="Sci. Rep.">
        <title>Orb-weaving spider Araneus ventricosus genome elucidates the spidroin gene catalogue.</title>
        <authorList>
            <person name="Kono N."/>
            <person name="Nakamura H."/>
            <person name="Ohtoshi R."/>
            <person name="Moran D.A.P."/>
            <person name="Shinohara A."/>
            <person name="Yoshida Y."/>
            <person name="Fujiwara M."/>
            <person name="Mori M."/>
            <person name="Tomita M."/>
            <person name="Arakawa K."/>
        </authorList>
    </citation>
    <scope>NUCLEOTIDE SEQUENCE [LARGE SCALE GENOMIC DNA]</scope>
</reference>
<protein>
    <submittedName>
        <fullName evidence="1">Uncharacterized protein</fullName>
    </submittedName>
</protein>
<keyword evidence="2" id="KW-1185">Reference proteome</keyword>
<proteinExistence type="predicted"/>
<evidence type="ECO:0000313" key="1">
    <source>
        <dbReference type="EMBL" id="GBN18956.1"/>
    </source>
</evidence>
<sequence>MLTMAKDHVIKCHKKTSLRPTLAPGSTVNDWSLRLHHALWSPHNNPHYIRLMRRHPILSGYARHRRWALRTTPPREREPAYLSGSFSSVDFSMLGSYD</sequence>
<dbReference type="AlphaFoldDB" id="A0A4Y2LZN7"/>
<organism evidence="1 2">
    <name type="scientific">Araneus ventricosus</name>
    <name type="common">Orbweaver spider</name>
    <name type="synonym">Epeira ventricosa</name>
    <dbReference type="NCBI Taxonomy" id="182803"/>
    <lineage>
        <taxon>Eukaryota</taxon>
        <taxon>Metazoa</taxon>
        <taxon>Ecdysozoa</taxon>
        <taxon>Arthropoda</taxon>
        <taxon>Chelicerata</taxon>
        <taxon>Arachnida</taxon>
        <taxon>Araneae</taxon>
        <taxon>Araneomorphae</taxon>
        <taxon>Entelegynae</taxon>
        <taxon>Araneoidea</taxon>
        <taxon>Araneidae</taxon>
        <taxon>Araneus</taxon>
    </lineage>
</organism>
<dbReference type="EMBL" id="BGPR01006429">
    <property type="protein sequence ID" value="GBN18956.1"/>
    <property type="molecule type" value="Genomic_DNA"/>
</dbReference>
<gene>
    <name evidence="1" type="ORF">AVEN_211304_1</name>
</gene>
<dbReference type="Proteomes" id="UP000499080">
    <property type="component" value="Unassembled WGS sequence"/>
</dbReference>
<accession>A0A4Y2LZN7</accession>
<name>A0A4Y2LZN7_ARAVE</name>
<comment type="caution">
    <text evidence="1">The sequence shown here is derived from an EMBL/GenBank/DDBJ whole genome shotgun (WGS) entry which is preliminary data.</text>
</comment>